<feature type="compositionally biased region" description="Polar residues" evidence="1">
    <location>
        <begin position="118"/>
        <end position="129"/>
    </location>
</feature>
<sequence length="279" mass="30000">MDSTDDITDDLLTLPGFIRRNLLLMRELDLKFVSLLESATKQETQLLSTFGDSPSDAASSPEVKNEPGTASISRQGSDADKGTSGASKGRGKSKQTNDSKSKSVPNESKRQCRGGVASPNSASDKTSASDGGIAAPPPAPRLDPAVQKEIDTVQNTRMDALYLMQEKLAINDQVTCMLKREYDNLKVAFDNVYREMEATGQMTDKLRMSFTINKTKPLPNIDSLLTSTERELFGIPDGTGSGMTPSETNTPTAAMNAFSNLASALTKTDGIDSWDSSKT</sequence>
<feature type="region of interest" description="Disordered" evidence="1">
    <location>
        <begin position="48"/>
        <end position="144"/>
    </location>
</feature>
<feature type="domain" description="Inhibitor of growth protein N-terminal histone-binding" evidence="2">
    <location>
        <begin position="3"/>
        <end position="192"/>
    </location>
</feature>
<gene>
    <name evidence="3" type="ORF">BaOVIS_011530</name>
</gene>
<dbReference type="InterPro" id="IPR024610">
    <property type="entry name" value="ING_N_histone-binding"/>
</dbReference>
<protein>
    <recommendedName>
        <fullName evidence="2">Inhibitor of growth protein N-terminal histone-binding domain-containing protein</fullName>
    </recommendedName>
</protein>
<dbReference type="OrthoDB" id="365652at2759"/>
<name>A0A9W5T945_BABOV</name>
<feature type="compositionally biased region" description="Polar residues" evidence="1">
    <location>
        <begin position="48"/>
        <end position="58"/>
    </location>
</feature>
<evidence type="ECO:0000256" key="1">
    <source>
        <dbReference type="SAM" id="MobiDB-lite"/>
    </source>
</evidence>
<dbReference type="AlphaFoldDB" id="A0A9W5T945"/>
<dbReference type="SMART" id="SM01408">
    <property type="entry name" value="ING"/>
    <property type="match status" value="1"/>
</dbReference>
<organism evidence="3 4">
    <name type="scientific">Babesia ovis</name>
    <dbReference type="NCBI Taxonomy" id="5869"/>
    <lineage>
        <taxon>Eukaryota</taxon>
        <taxon>Sar</taxon>
        <taxon>Alveolata</taxon>
        <taxon>Apicomplexa</taxon>
        <taxon>Aconoidasida</taxon>
        <taxon>Piroplasmida</taxon>
        <taxon>Babesiidae</taxon>
        <taxon>Babesia</taxon>
    </lineage>
</organism>
<dbReference type="Pfam" id="PF12998">
    <property type="entry name" value="ING"/>
    <property type="match status" value="1"/>
</dbReference>
<dbReference type="EMBL" id="BLIY01000007">
    <property type="protein sequence ID" value="GFE53749.1"/>
    <property type="molecule type" value="Genomic_DNA"/>
</dbReference>
<evidence type="ECO:0000313" key="3">
    <source>
        <dbReference type="EMBL" id="GFE53749.1"/>
    </source>
</evidence>
<reference evidence="3" key="1">
    <citation type="submission" date="2019-12" db="EMBL/GenBank/DDBJ databases">
        <title>Genome sequence of Babesia ovis.</title>
        <authorList>
            <person name="Yamagishi J."/>
            <person name="Sevinc F."/>
            <person name="Xuan X."/>
        </authorList>
    </citation>
    <scope>NUCLEOTIDE SEQUENCE</scope>
    <source>
        <strain evidence="3">Selcuk</strain>
    </source>
</reference>
<evidence type="ECO:0000313" key="4">
    <source>
        <dbReference type="Proteomes" id="UP001057455"/>
    </source>
</evidence>
<dbReference type="Gene3D" id="6.10.140.1740">
    <property type="match status" value="1"/>
</dbReference>
<proteinExistence type="predicted"/>
<dbReference type="Proteomes" id="UP001057455">
    <property type="component" value="Unassembled WGS sequence"/>
</dbReference>
<evidence type="ECO:0000259" key="2">
    <source>
        <dbReference type="SMART" id="SM01408"/>
    </source>
</evidence>
<comment type="caution">
    <text evidence="3">The sequence shown here is derived from an EMBL/GenBank/DDBJ whole genome shotgun (WGS) entry which is preliminary data.</text>
</comment>
<accession>A0A9W5T945</accession>
<keyword evidence="4" id="KW-1185">Reference proteome</keyword>